<dbReference type="NCBIfam" id="TIGR01580">
    <property type="entry name" value="narG"/>
    <property type="match status" value="1"/>
</dbReference>
<keyword evidence="10" id="KW-0411">Iron-sulfur</keyword>
<dbReference type="GO" id="GO:0051539">
    <property type="term" value="F:4 iron, 4 sulfur cluster binding"/>
    <property type="evidence" value="ECO:0007669"/>
    <property type="project" value="UniProtKB-KW"/>
</dbReference>
<evidence type="ECO:0000256" key="6">
    <source>
        <dbReference type="ARBA" id="ARBA00022505"/>
    </source>
</evidence>
<dbReference type="GO" id="GO:0016020">
    <property type="term" value="C:membrane"/>
    <property type="evidence" value="ECO:0007669"/>
    <property type="project" value="TreeGrafter"/>
</dbReference>
<name>A0AA49IXF1_9PROT</name>
<dbReference type="GO" id="GO:0046872">
    <property type="term" value="F:metal ion binding"/>
    <property type="evidence" value="ECO:0007669"/>
    <property type="project" value="UniProtKB-KW"/>
</dbReference>
<dbReference type="GO" id="GO:0043546">
    <property type="term" value="F:molybdopterin cofactor binding"/>
    <property type="evidence" value="ECO:0007669"/>
    <property type="project" value="InterPro"/>
</dbReference>
<dbReference type="PROSITE" id="PS51669">
    <property type="entry name" value="4FE4S_MOW_BIS_MGD"/>
    <property type="match status" value="1"/>
</dbReference>
<sequence length="1250" mass="140029">MSHFLDRLKFFDRIKGTFSGDHGIVTNEDRNWEDAYRNRWRHDKVVRSTHGVNCTGGCSWKIFVKSGLVAFEMQQTDYPRTREDLPNHEPRGCQRGASFSWYLYSPHRIKHPLIRGRLLDLYRAERKAGKDPVEAWEAIQDDPAKRLKYTAVRGLGGFVRTNWDEVTEIIAAANIHTIRKHGPDRIYGFSPIPAMSMISYAAGSRYLSLIGGACGSFYDWYCDLPAASPQTWGEQTDVPEAADWYNSTYLIICGANLPMTRTPDAHFATEVRYKGAKVVSMAPDYAEYVKFADLWMPVKQGTDSAAFLAMGHVALKEFHIARQDPYFTEYARTYTDLPMQVMLRPHGDGYASDRLLRASDFDGALGESNNPDWKTIVYDEISKAFVAPNGSVGFRWGEDGKWNTLPKNAANQAEIRAQLSCIDDKNAVASVGFPHFNQGEPGLLYRNVPVRKVKLANGQEALVATVFDLQVAQYGIDRGLGGGNVATSYDDASVAYTPAWAEKVTGVKRADLIRTGREFADNAAKTKGKSMVIMGAAINHWYHNDMSYRSIMNLLHMCGCVGQSGGGWAHYVGQEKLRPQAGWAPIAFATDWHRPPRHMNSTTFWYFHTDQWRYEKVSADGLLADNAKARYKGYQLADYNVVSQRLGWLPSAPHFNKNPHDIVAEAEKAGATDEAGVAKHMVEQLKSGKLAFAYEDIDAPENFVRNLFVWRSNLLGCSAKGHEYFLKHLIGAQNGVLQEGTDGKECKEIKWRENGPTAKLDLMVDINFRLNSTGAYSDIILPTATWYEKHDLNTTDMHPFVHPLAEAVSPGWESKSDWQIFQNIAKAFSTLAEKHLGTKKDVVALPMQHDSPFELAQAMGVKDWKRGDCEPVPGKTLPLLKVVTRDYPNTYKKFIAIGPLMTKLGNNIKGIDWNTEQEYEELKIANGTVREEGISKGMPSIAADIAACDAVLRMAPETNGEVAHKSWSALSKKTGVDHHHLYAGRHEDKITFRDIQAQPRKIITAPTWSGIESEKVSYNAGYTNIHEHIPFRTLTGRAQFYQDHEWMLDFGEGFCAYRPGLDMKSQNTVPAAVKAKPHLVLNWITPHSKWGIHSSYQDNLRMLNLFRGGPYIWMAEDDAKAIGIEDNDWIEAVNGNGATVARVVVSQRVPRGMALMYHAQEKIVNVPGSPSTGKRGGILNSVTRVVVKPTNMIGGYAQLAYGFNYYGTVGTQRDEFVVVHKIADQDVDWLERPLTPEREKQLNPAGIGPR</sequence>
<dbReference type="AlphaFoldDB" id="A0AA49IXF1"/>
<dbReference type="SMART" id="SM00926">
    <property type="entry name" value="Molybdop_Fe4S4"/>
    <property type="match status" value="1"/>
</dbReference>
<dbReference type="InterPro" id="IPR006656">
    <property type="entry name" value="Mopterin_OxRdtase"/>
</dbReference>
<dbReference type="Gene3D" id="3.40.50.12440">
    <property type="match status" value="1"/>
</dbReference>
<dbReference type="SUPFAM" id="SSF50692">
    <property type="entry name" value="ADC-like"/>
    <property type="match status" value="1"/>
</dbReference>
<dbReference type="SUPFAM" id="SSF53706">
    <property type="entry name" value="Formate dehydrogenase/DMSO reductase, domains 1-3"/>
    <property type="match status" value="1"/>
</dbReference>
<evidence type="ECO:0000256" key="1">
    <source>
        <dbReference type="ARBA" id="ARBA00001942"/>
    </source>
</evidence>
<evidence type="ECO:0000256" key="5">
    <source>
        <dbReference type="ARBA" id="ARBA00022485"/>
    </source>
</evidence>
<dbReference type="GO" id="GO:0009325">
    <property type="term" value="C:nitrate reductase complex"/>
    <property type="evidence" value="ECO:0007669"/>
    <property type="project" value="InterPro"/>
</dbReference>
<evidence type="ECO:0000256" key="7">
    <source>
        <dbReference type="ARBA" id="ARBA00022723"/>
    </source>
</evidence>
<gene>
    <name evidence="12" type="ORF">OHM77_04925</name>
</gene>
<dbReference type="CDD" id="cd02750">
    <property type="entry name" value="MopB_Nitrate-R-NarG-like"/>
    <property type="match status" value="1"/>
</dbReference>
<dbReference type="GO" id="GO:0030313">
    <property type="term" value="C:cell envelope"/>
    <property type="evidence" value="ECO:0007669"/>
    <property type="project" value="UniProtKB-SubCell"/>
</dbReference>
<dbReference type="InterPro" id="IPR009010">
    <property type="entry name" value="Asp_de-COase-like_dom_sf"/>
</dbReference>
<dbReference type="Proteomes" id="UP001234916">
    <property type="component" value="Chromosome"/>
</dbReference>
<evidence type="ECO:0000313" key="12">
    <source>
        <dbReference type="EMBL" id="WIM06612.1"/>
    </source>
</evidence>
<dbReference type="PANTHER" id="PTHR43105">
    <property type="entry name" value="RESPIRATORY NITRATE REDUCTASE"/>
    <property type="match status" value="1"/>
</dbReference>
<protein>
    <submittedName>
        <fullName evidence="12">Nitrate reductase subunit alpha</fullName>
    </submittedName>
</protein>
<evidence type="ECO:0000256" key="10">
    <source>
        <dbReference type="ARBA" id="ARBA00023014"/>
    </source>
</evidence>
<evidence type="ECO:0000259" key="11">
    <source>
        <dbReference type="PROSITE" id="PS51669"/>
    </source>
</evidence>
<accession>A0AA49IXF1</accession>
<reference evidence="12" key="1">
    <citation type="journal article" date="2023" name="Nat. Microbiol.">
        <title>Enrichment and characterization of a nitric oxide-reducing microbial community in a continuous bioreactor.</title>
        <authorList>
            <person name="Garrido-Amador P."/>
            <person name="Stortenbeker N."/>
            <person name="Wessels H.J.C.T."/>
            <person name="Speth D.R."/>
            <person name="Garcia-Heredia I."/>
            <person name="Kartal B."/>
        </authorList>
    </citation>
    <scope>NUCLEOTIDE SEQUENCE</scope>
    <source>
        <strain evidence="12">MAG1</strain>
    </source>
</reference>
<dbReference type="EMBL" id="CP107246">
    <property type="protein sequence ID" value="WIM06612.1"/>
    <property type="molecule type" value="Genomic_DNA"/>
</dbReference>
<comment type="cofactor">
    <cofactor evidence="1">
        <name>Mo-bis(molybdopterin guanine dinucleotide)</name>
        <dbReference type="ChEBI" id="CHEBI:60539"/>
    </cofactor>
</comment>
<keyword evidence="7" id="KW-0479">Metal-binding</keyword>
<evidence type="ECO:0000256" key="9">
    <source>
        <dbReference type="ARBA" id="ARBA00023004"/>
    </source>
</evidence>
<dbReference type="GO" id="GO:0042126">
    <property type="term" value="P:nitrate metabolic process"/>
    <property type="evidence" value="ECO:0007669"/>
    <property type="project" value="InterPro"/>
</dbReference>
<keyword evidence="8" id="KW-0560">Oxidoreductase</keyword>
<dbReference type="GO" id="GO:0008940">
    <property type="term" value="F:nitrate reductase activity"/>
    <property type="evidence" value="ECO:0007669"/>
    <property type="project" value="InterPro"/>
</dbReference>
<dbReference type="InterPro" id="IPR006963">
    <property type="entry name" value="Mopterin_OxRdtase_4Fe-4S_dom"/>
</dbReference>
<dbReference type="InterPro" id="IPR044906">
    <property type="entry name" value="Nitr_red_alph_N_sf"/>
</dbReference>
<dbReference type="PANTHER" id="PTHR43105:SF2">
    <property type="entry name" value="RESPIRATORY NITRATE REDUCTASE 2 ALPHA CHAIN"/>
    <property type="match status" value="1"/>
</dbReference>
<dbReference type="Pfam" id="PF01568">
    <property type="entry name" value="Molydop_binding"/>
    <property type="match status" value="1"/>
</dbReference>
<evidence type="ECO:0000256" key="3">
    <source>
        <dbReference type="ARBA" id="ARBA00004196"/>
    </source>
</evidence>
<comment type="similarity">
    <text evidence="4">Belongs to the prokaryotic molybdopterin-containing oxidoreductase family.</text>
</comment>
<dbReference type="GO" id="GO:0045333">
    <property type="term" value="P:cellular respiration"/>
    <property type="evidence" value="ECO:0007669"/>
    <property type="project" value="UniProtKB-ARBA"/>
</dbReference>
<evidence type="ECO:0000256" key="8">
    <source>
        <dbReference type="ARBA" id="ARBA00023002"/>
    </source>
</evidence>
<dbReference type="Gene3D" id="4.10.1200.10">
    <property type="entry name" value="nitrate reductase tail"/>
    <property type="match status" value="1"/>
</dbReference>
<comment type="subcellular location">
    <subcellularLocation>
        <location evidence="3">Cell envelope</location>
    </subcellularLocation>
</comment>
<comment type="cofactor">
    <cofactor evidence="2">
        <name>[4Fe-4S] cluster</name>
        <dbReference type="ChEBI" id="CHEBI:49883"/>
    </cofactor>
</comment>
<dbReference type="InterPro" id="IPR006657">
    <property type="entry name" value="MoPterin_dinucl-bd_dom"/>
</dbReference>
<dbReference type="InterPro" id="IPR037943">
    <property type="entry name" value="MopB_CT_Nitrate-R-NarG-like"/>
</dbReference>
<keyword evidence="6" id="KW-0500">Molybdenum</keyword>
<evidence type="ECO:0000256" key="4">
    <source>
        <dbReference type="ARBA" id="ARBA00010312"/>
    </source>
</evidence>
<keyword evidence="5" id="KW-0004">4Fe-4S</keyword>
<dbReference type="Pfam" id="PF14710">
    <property type="entry name" value="Nitr_red_alph_N"/>
    <property type="match status" value="1"/>
</dbReference>
<feature type="domain" description="4Fe-4S Mo/W bis-MGD-type" evidence="11">
    <location>
        <begin position="43"/>
        <end position="107"/>
    </location>
</feature>
<dbReference type="InterPro" id="IPR050123">
    <property type="entry name" value="Prok_molybdopt-oxidoreductase"/>
</dbReference>
<dbReference type="Pfam" id="PF00384">
    <property type="entry name" value="Molybdopterin"/>
    <property type="match status" value="1"/>
</dbReference>
<dbReference type="InterPro" id="IPR028189">
    <property type="entry name" value="Nitr_red_alph_N"/>
</dbReference>
<dbReference type="KEGG" id="npv:OHM77_04925"/>
<dbReference type="InterPro" id="IPR006468">
    <property type="entry name" value="NarG"/>
</dbReference>
<evidence type="ECO:0000256" key="2">
    <source>
        <dbReference type="ARBA" id="ARBA00001966"/>
    </source>
</evidence>
<dbReference type="CDD" id="cd02776">
    <property type="entry name" value="MopB_CT_Nitrate-R-NarG-like"/>
    <property type="match status" value="1"/>
</dbReference>
<organism evidence="12">
    <name type="scientific">Candidatus Nitricoxidivorans perseverans</name>
    <dbReference type="NCBI Taxonomy" id="2975601"/>
    <lineage>
        <taxon>Bacteria</taxon>
        <taxon>Pseudomonadati</taxon>
        <taxon>Pseudomonadota</taxon>
        <taxon>Betaproteobacteria</taxon>
        <taxon>Nitrosomonadales</taxon>
        <taxon>Sterolibacteriaceae</taxon>
        <taxon>Candidatus Nitricoxidivorans</taxon>
    </lineage>
</organism>
<proteinExistence type="inferred from homology"/>
<keyword evidence="9" id="KW-0408">Iron</keyword>